<sequence length="272" mass="30658">MTSTLHSVVSAAPSFAQTVLSAFRPDRDEDLDPECSESSRISHEDVEERHVYDIDIEDEHAPLLPEHSRLGRRRTSSSGTWYKYFRPMLKRPYYSALFHLLVLNFPYALVAWVYLFVFTLTGTTTLMALPLGAVLCFLDLLGARAFSRGELALQTTFHGPLAYPDPYPPHPIFTRVRAATPAEAETGVGIVYERSFYRNAYAMFTDSTSYQSLFYFLVIKPGITLLLSLTLLLIVPVGFVLILPAPAVLRLVRRLGIWQANVAVEGLWLVVR</sequence>
<dbReference type="OrthoDB" id="2576477at2759"/>
<organism evidence="2 3">
    <name type="scientific">Steccherinum ochraceum</name>
    <dbReference type="NCBI Taxonomy" id="92696"/>
    <lineage>
        <taxon>Eukaryota</taxon>
        <taxon>Fungi</taxon>
        <taxon>Dikarya</taxon>
        <taxon>Basidiomycota</taxon>
        <taxon>Agaricomycotina</taxon>
        <taxon>Agaricomycetes</taxon>
        <taxon>Polyporales</taxon>
        <taxon>Steccherinaceae</taxon>
        <taxon>Steccherinum</taxon>
    </lineage>
</organism>
<keyword evidence="1" id="KW-1133">Transmembrane helix</keyword>
<proteinExistence type="predicted"/>
<reference evidence="2 3" key="1">
    <citation type="submission" date="2018-11" db="EMBL/GenBank/DDBJ databases">
        <title>Genome assembly of Steccherinum ochraceum LE-BIN_3174, the white-rot fungus of the Steccherinaceae family (The Residual Polyporoid clade, Polyporales, Basidiomycota).</title>
        <authorList>
            <person name="Fedorova T.V."/>
            <person name="Glazunova O.A."/>
            <person name="Landesman E.O."/>
            <person name="Moiseenko K.V."/>
            <person name="Psurtseva N.V."/>
            <person name="Savinova O.S."/>
            <person name="Shakhova N.V."/>
            <person name="Tyazhelova T.V."/>
            <person name="Vasina D.V."/>
        </authorList>
    </citation>
    <scope>NUCLEOTIDE SEQUENCE [LARGE SCALE GENOMIC DNA]</scope>
    <source>
        <strain evidence="2 3">LE-BIN_3174</strain>
    </source>
</reference>
<keyword evidence="3" id="KW-1185">Reference proteome</keyword>
<accession>A0A4R0RCT1</accession>
<keyword evidence="1" id="KW-0472">Membrane</keyword>
<dbReference type="Proteomes" id="UP000292702">
    <property type="component" value="Unassembled WGS sequence"/>
</dbReference>
<evidence type="ECO:0000313" key="2">
    <source>
        <dbReference type="EMBL" id="TCD64826.1"/>
    </source>
</evidence>
<protein>
    <submittedName>
        <fullName evidence="2">Uncharacterized protein</fullName>
    </submittedName>
</protein>
<evidence type="ECO:0000313" key="3">
    <source>
        <dbReference type="Proteomes" id="UP000292702"/>
    </source>
</evidence>
<gene>
    <name evidence="2" type="ORF">EIP91_003574</name>
</gene>
<feature type="transmembrane region" description="Helical" evidence="1">
    <location>
        <begin position="93"/>
        <end position="115"/>
    </location>
</feature>
<dbReference type="EMBL" id="RWJN01000212">
    <property type="protein sequence ID" value="TCD64826.1"/>
    <property type="molecule type" value="Genomic_DNA"/>
</dbReference>
<dbReference type="AlphaFoldDB" id="A0A4R0RCT1"/>
<feature type="transmembrane region" description="Helical" evidence="1">
    <location>
        <begin position="127"/>
        <end position="146"/>
    </location>
</feature>
<name>A0A4R0RCT1_9APHY</name>
<comment type="caution">
    <text evidence="2">The sequence shown here is derived from an EMBL/GenBank/DDBJ whole genome shotgun (WGS) entry which is preliminary data.</text>
</comment>
<evidence type="ECO:0000256" key="1">
    <source>
        <dbReference type="SAM" id="Phobius"/>
    </source>
</evidence>
<keyword evidence="1" id="KW-0812">Transmembrane</keyword>